<organism evidence="3 4">
    <name type="scientific">Nematostella vectensis</name>
    <name type="common">Starlet sea anemone</name>
    <dbReference type="NCBI Taxonomy" id="45351"/>
    <lineage>
        <taxon>Eukaryota</taxon>
        <taxon>Metazoa</taxon>
        <taxon>Cnidaria</taxon>
        <taxon>Anthozoa</taxon>
        <taxon>Hexacorallia</taxon>
        <taxon>Actiniaria</taxon>
        <taxon>Edwardsiidae</taxon>
        <taxon>Nematostella</taxon>
    </lineage>
</organism>
<feature type="compositionally biased region" description="Basic and acidic residues" evidence="1">
    <location>
        <begin position="181"/>
        <end position="192"/>
    </location>
</feature>
<gene>
    <name evidence="3" type="ORF">NEMVEDRAFT_v1g240351</name>
</gene>
<sequence>MPKKSYTKINKRSSDVVEKQAMDSPVKHTGSPSNGEALEFPLTKKRKCSNDQEEGGKSTQMVSLESVAGNEMTGSPDSNKKQSGRKKHKKPECKGSQRKLGFQSDLCKKEGVTHGGAGQSTGKYSDVRVLPKQDDARDIPEQADGRKLTQTVITHAKDQKGQNQGSKSSAISNKKSKQKKVTQDNESHRKNLDSCVVVRFNEDKNIAAGSKPIDQAKPCETGSCKSEESSDDDLMEGPLSSPSKVSLELNDVVWAKLGREPFWPAQ</sequence>
<feature type="compositionally biased region" description="Basic residues" evidence="1">
    <location>
        <begin position="1"/>
        <end position="11"/>
    </location>
</feature>
<keyword evidence="4" id="KW-1185">Reference proteome</keyword>
<evidence type="ECO:0000313" key="4">
    <source>
        <dbReference type="Proteomes" id="UP000001593"/>
    </source>
</evidence>
<dbReference type="AlphaFoldDB" id="A7RS98"/>
<protein>
    <recommendedName>
        <fullName evidence="2">PWWP domain-containing protein</fullName>
    </recommendedName>
</protein>
<evidence type="ECO:0000259" key="2">
    <source>
        <dbReference type="PROSITE" id="PS50812"/>
    </source>
</evidence>
<accession>A7RS98</accession>
<evidence type="ECO:0000313" key="3">
    <source>
        <dbReference type="EMBL" id="EDO45708.1"/>
    </source>
</evidence>
<feature type="compositionally biased region" description="Basic and acidic residues" evidence="1">
    <location>
        <begin position="12"/>
        <end position="21"/>
    </location>
</feature>
<evidence type="ECO:0000256" key="1">
    <source>
        <dbReference type="SAM" id="MobiDB-lite"/>
    </source>
</evidence>
<dbReference type="KEGG" id="nve:5517775"/>
<feature type="region of interest" description="Disordered" evidence="1">
    <location>
        <begin position="1"/>
        <end position="193"/>
    </location>
</feature>
<dbReference type="InParanoid" id="A7RS98"/>
<feature type="compositionally biased region" description="Basic residues" evidence="1">
    <location>
        <begin position="82"/>
        <end position="91"/>
    </location>
</feature>
<dbReference type="InterPro" id="IPR000313">
    <property type="entry name" value="PWWP_dom"/>
</dbReference>
<name>A7RS98_NEMVE</name>
<dbReference type="EMBL" id="DS469533">
    <property type="protein sequence ID" value="EDO45708.1"/>
    <property type="molecule type" value="Genomic_DNA"/>
</dbReference>
<dbReference type="Proteomes" id="UP000001593">
    <property type="component" value="Unassembled WGS sequence"/>
</dbReference>
<proteinExistence type="predicted"/>
<dbReference type="HOGENOM" id="CLU_1047981_0_0_1"/>
<feature type="non-terminal residue" evidence="3">
    <location>
        <position position="266"/>
    </location>
</feature>
<reference evidence="3 4" key="1">
    <citation type="journal article" date="2007" name="Science">
        <title>Sea anemone genome reveals ancestral eumetazoan gene repertoire and genomic organization.</title>
        <authorList>
            <person name="Putnam N.H."/>
            <person name="Srivastava M."/>
            <person name="Hellsten U."/>
            <person name="Dirks B."/>
            <person name="Chapman J."/>
            <person name="Salamov A."/>
            <person name="Terry A."/>
            <person name="Shapiro H."/>
            <person name="Lindquist E."/>
            <person name="Kapitonov V.V."/>
            <person name="Jurka J."/>
            <person name="Genikhovich G."/>
            <person name="Grigoriev I.V."/>
            <person name="Lucas S.M."/>
            <person name="Steele R.E."/>
            <person name="Finnerty J.R."/>
            <person name="Technau U."/>
            <person name="Martindale M.Q."/>
            <person name="Rokhsar D.S."/>
        </authorList>
    </citation>
    <scope>NUCLEOTIDE SEQUENCE [LARGE SCALE GENOMIC DNA]</scope>
    <source>
        <strain evidence="4">CH2 X CH6</strain>
    </source>
</reference>
<feature type="domain" description="PWWP" evidence="2">
    <location>
        <begin position="249"/>
        <end position="266"/>
    </location>
</feature>
<dbReference type="PROSITE" id="PS50812">
    <property type="entry name" value="PWWP"/>
    <property type="match status" value="1"/>
</dbReference>
<dbReference type="OrthoDB" id="5970727at2759"/>
<feature type="compositionally biased region" description="Basic and acidic residues" evidence="1">
    <location>
        <begin position="125"/>
        <end position="147"/>
    </location>
</feature>
<feature type="region of interest" description="Disordered" evidence="1">
    <location>
        <begin position="206"/>
        <end position="243"/>
    </location>
</feature>